<keyword evidence="2" id="KW-0805">Transcription regulation</keyword>
<keyword evidence="3" id="KW-0238">DNA-binding</keyword>
<dbReference type="Proteomes" id="UP000005835">
    <property type="component" value="Unassembled WGS sequence"/>
</dbReference>
<evidence type="ECO:0000256" key="2">
    <source>
        <dbReference type="ARBA" id="ARBA00023015"/>
    </source>
</evidence>
<reference evidence="6 7" key="1">
    <citation type="submission" date="2012-05" db="EMBL/GenBank/DDBJ databases">
        <title>The Genome Sequence of Sutterella wadsworthensis 2_1_59BFAA.</title>
        <authorList>
            <consortium name="The Broad Institute Genome Sequencing Platform"/>
            <person name="Earl A."/>
            <person name="Ward D."/>
            <person name="Feldgarden M."/>
            <person name="Gevers D."/>
            <person name="Daigneault M."/>
            <person name="Strauss J."/>
            <person name="Allen-Vercoe E."/>
            <person name="Walker B."/>
            <person name="Young S.K."/>
            <person name="Zeng Q."/>
            <person name="Gargeya S."/>
            <person name="Fitzgerald M."/>
            <person name="Haas B."/>
            <person name="Abouelleil A."/>
            <person name="Alvarado L."/>
            <person name="Arachchi H.M."/>
            <person name="Berlin A.M."/>
            <person name="Chapman S.B."/>
            <person name="Goldberg J."/>
            <person name="Griggs A."/>
            <person name="Gujja S."/>
            <person name="Hansen M."/>
            <person name="Howarth C."/>
            <person name="Imamovic A."/>
            <person name="Larimer J."/>
            <person name="McCowen C."/>
            <person name="Montmayeur A."/>
            <person name="Murphy C."/>
            <person name="Neiman D."/>
            <person name="Pearson M."/>
            <person name="Priest M."/>
            <person name="Roberts A."/>
            <person name="Saif S."/>
            <person name="Shea T."/>
            <person name="Sisk P."/>
            <person name="Sykes S."/>
            <person name="Wortman J."/>
            <person name="Nusbaum C."/>
            <person name="Birren B."/>
        </authorList>
    </citation>
    <scope>NUCLEOTIDE SEQUENCE [LARGE SCALE GENOMIC DNA]</scope>
    <source>
        <strain evidence="6 7">2_1_59BFAA</strain>
    </source>
</reference>
<dbReference type="SUPFAM" id="SSF46785">
    <property type="entry name" value="Winged helix' DNA-binding domain"/>
    <property type="match status" value="1"/>
</dbReference>
<dbReference type="InterPro" id="IPR036390">
    <property type="entry name" value="WH_DNA-bd_sf"/>
</dbReference>
<dbReference type="GO" id="GO:0003700">
    <property type="term" value="F:DNA-binding transcription factor activity"/>
    <property type="evidence" value="ECO:0007669"/>
    <property type="project" value="InterPro"/>
</dbReference>
<evidence type="ECO:0000256" key="4">
    <source>
        <dbReference type="ARBA" id="ARBA00023163"/>
    </source>
</evidence>
<comment type="caution">
    <text evidence="6">The sequence shown here is derived from an EMBL/GenBank/DDBJ whole genome shotgun (WGS) entry which is preliminary data.</text>
</comment>
<protein>
    <recommendedName>
        <fullName evidence="5">HTH lysR-type domain-containing protein</fullName>
    </recommendedName>
</protein>
<evidence type="ECO:0000259" key="5">
    <source>
        <dbReference type="PROSITE" id="PS50931"/>
    </source>
</evidence>
<feature type="domain" description="HTH lysR-type" evidence="5">
    <location>
        <begin position="3"/>
        <end position="60"/>
    </location>
</feature>
<dbReference type="InterPro" id="IPR036388">
    <property type="entry name" value="WH-like_DNA-bd_sf"/>
</dbReference>
<dbReference type="AlphaFoldDB" id="K1JX75"/>
<dbReference type="eggNOG" id="COG0583">
    <property type="taxonomic scope" value="Bacteria"/>
</dbReference>
<dbReference type="PANTHER" id="PTHR30126:SF94">
    <property type="entry name" value="LYSR FAMILY TRANSCRIPTIONAL REGULATOR"/>
    <property type="match status" value="1"/>
</dbReference>
<dbReference type="Gene3D" id="3.40.190.290">
    <property type="match status" value="1"/>
</dbReference>
<dbReference type="OrthoDB" id="9808620at2"/>
<dbReference type="Gene3D" id="1.10.10.10">
    <property type="entry name" value="Winged helix-like DNA-binding domain superfamily/Winged helix DNA-binding domain"/>
    <property type="match status" value="1"/>
</dbReference>
<dbReference type="InterPro" id="IPR005119">
    <property type="entry name" value="LysR_subst-bd"/>
</dbReference>
<gene>
    <name evidence="6" type="ORF">HMPREF9465_01323</name>
</gene>
<keyword evidence="4" id="KW-0804">Transcription</keyword>
<dbReference type="Pfam" id="PF03466">
    <property type="entry name" value="LysR_substrate"/>
    <property type="match status" value="1"/>
</dbReference>
<dbReference type="PRINTS" id="PR00039">
    <property type="entry name" value="HTHLYSR"/>
</dbReference>
<keyword evidence="7" id="KW-1185">Reference proteome</keyword>
<evidence type="ECO:0000256" key="3">
    <source>
        <dbReference type="ARBA" id="ARBA00023125"/>
    </source>
</evidence>
<dbReference type="PANTHER" id="PTHR30126">
    <property type="entry name" value="HTH-TYPE TRANSCRIPTIONAL REGULATOR"/>
    <property type="match status" value="1"/>
</dbReference>
<evidence type="ECO:0000313" key="6">
    <source>
        <dbReference type="EMBL" id="EKB31218.1"/>
    </source>
</evidence>
<dbReference type="GO" id="GO:0000976">
    <property type="term" value="F:transcription cis-regulatory region binding"/>
    <property type="evidence" value="ECO:0007669"/>
    <property type="project" value="TreeGrafter"/>
</dbReference>
<dbReference type="PATRIC" id="fig|742823.3.peg.1306"/>
<name>K1JX75_9BURK</name>
<dbReference type="HOGENOM" id="CLU_039613_6_1_4"/>
<evidence type="ECO:0000313" key="7">
    <source>
        <dbReference type="Proteomes" id="UP000005835"/>
    </source>
</evidence>
<dbReference type="RefSeq" id="WP_005435327.1">
    <property type="nucleotide sequence ID" value="NZ_JH815516.1"/>
</dbReference>
<sequence>MQITLRQMQVFLAVARTENLSVAAQDLAMSKSAVSQALTELEGRLGVTLFERTRGRLLLSAEGRRLKPAADELMERTDDIESLFSGRTTGQLRLACTFTIGSFMLSDLMRDFQAHAGWMPEMRIANTAEVAESLLNFSTDISIVEGPVTNPHLITEPWISDEMVVVAPKGHRLTQGVATWEQLSRERWILREEGSSTRIFFDAQIGLHLSEHNIIANVNSFEAIVGMIINGMGLTFISERILHDPFFGPHLRRVKCPETFTRQLSFCMHKQKYRSSDLQAFLAFCRLWGEQLLEREHSRRLEEEQAAMVFTSPSRFSGEVA</sequence>
<dbReference type="InterPro" id="IPR000847">
    <property type="entry name" value="LysR_HTH_N"/>
</dbReference>
<organism evidence="6 7">
    <name type="scientific">Sutterella wadsworthensis 2_1_59BFAA</name>
    <dbReference type="NCBI Taxonomy" id="742823"/>
    <lineage>
        <taxon>Bacteria</taxon>
        <taxon>Pseudomonadati</taxon>
        <taxon>Pseudomonadota</taxon>
        <taxon>Betaproteobacteria</taxon>
        <taxon>Burkholderiales</taxon>
        <taxon>Sutterellaceae</taxon>
        <taxon>Sutterella</taxon>
    </lineage>
</organism>
<dbReference type="STRING" id="742823.HMPREF9465_01323"/>
<dbReference type="EMBL" id="ADMG01000031">
    <property type="protein sequence ID" value="EKB31218.1"/>
    <property type="molecule type" value="Genomic_DNA"/>
</dbReference>
<dbReference type="SUPFAM" id="SSF53850">
    <property type="entry name" value="Periplasmic binding protein-like II"/>
    <property type="match status" value="1"/>
</dbReference>
<dbReference type="Pfam" id="PF00126">
    <property type="entry name" value="HTH_1"/>
    <property type="match status" value="1"/>
</dbReference>
<dbReference type="PROSITE" id="PS50931">
    <property type="entry name" value="HTH_LYSR"/>
    <property type="match status" value="1"/>
</dbReference>
<proteinExistence type="inferred from homology"/>
<evidence type="ECO:0000256" key="1">
    <source>
        <dbReference type="ARBA" id="ARBA00009437"/>
    </source>
</evidence>
<comment type="similarity">
    <text evidence="1">Belongs to the LysR transcriptional regulatory family.</text>
</comment>
<accession>K1JX75</accession>